<keyword evidence="2" id="KW-1185">Reference proteome</keyword>
<protein>
    <submittedName>
        <fullName evidence="1">Uncharacterized protein</fullName>
    </submittedName>
</protein>
<name>A0ABR2DP68_9ROSI</name>
<accession>A0ABR2DP68</accession>
<gene>
    <name evidence="1" type="ORF">V6N12_015249</name>
</gene>
<proteinExistence type="predicted"/>
<reference evidence="1 2" key="1">
    <citation type="journal article" date="2024" name="G3 (Bethesda)">
        <title>Genome assembly of Hibiscus sabdariffa L. provides insights into metabolisms of medicinal natural products.</title>
        <authorList>
            <person name="Kim T."/>
        </authorList>
    </citation>
    <scope>NUCLEOTIDE SEQUENCE [LARGE SCALE GENOMIC DNA]</scope>
    <source>
        <strain evidence="1">TK-2024</strain>
        <tissue evidence="1">Old leaves</tissue>
    </source>
</reference>
<evidence type="ECO:0000313" key="1">
    <source>
        <dbReference type="EMBL" id="KAK8542662.1"/>
    </source>
</evidence>
<sequence>MLHSLSSAGTHPTAPTPAIISDKTSVFNVELGQDQTLIRFMECMPNRFLEPVLIKIPAPPEAKLTPFMYDACVLLDKELYADENLVMTVPEWYIDNGEGSNGQTSVVTDDNLGSEFQLHDQIAPLLPVNVASDGLGRSPSSHTWDPNFPGIC</sequence>
<dbReference type="EMBL" id="JBBPBM010000024">
    <property type="protein sequence ID" value="KAK8542662.1"/>
    <property type="molecule type" value="Genomic_DNA"/>
</dbReference>
<comment type="caution">
    <text evidence="1">The sequence shown here is derived from an EMBL/GenBank/DDBJ whole genome shotgun (WGS) entry which is preliminary data.</text>
</comment>
<evidence type="ECO:0000313" key="2">
    <source>
        <dbReference type="Proteomes" id="UP001472677"/>
    </source>
</evidence>
<organism evidence="1 2">
    <name type="scientific">Hibiscus sabdariffa</name>
    <name type="common">roselle</name>
    <dbReference type="NCBI Taxonomy" id="183260"/>
    <lineage>
        <taxon>Eukaryota</taxon>
        <taxon>Viridiplantae</taxon>
        <taxon>Streptophyta</taxon>
        <taxon>Embryophyta</taxon>
        <taxon>Tracheophyta</taxon>
        <taxon>Spermatophyta</taxon>
        <taxon>Magnoliopsida</taxon>
        <taxon>eudicotyledons</taxon>
        <taxon>Gunneridae</taxon>
        <taxon>Pentapetalae</taxon>
        <taxon>rosids</taxon>
        <taxon>malvids</taxon>
        <taxon>Malvales</taxon>
        <taxon>Malvaceae</taxon>
        <taxon>Malvoideae</taxon>
        <taxon>Hibiscus</taxon>
    </lineage>
</organism>
<dbReference type="Proteomes" id="UP001472677">
    <property type="component" value="Unassembled WGS sequence"/>
</dbReference>